<feature type="domain" description="Manganese/iron superoxide dismutase C-terminal" evidence="7">
    <location>
        <begin position="92"/>
        <end position="191"/>
    </location>
</feature>
<dbReference type="PANTHER" id="PTHR42769">
    <property type="entry name" value="SUPEROXIDE DISMUTASE"/>
    <property type="match status" value="1"/>
</dbReference>
<gene>
    <name evidence="8" type="ORF">Q4I29_006598</name>
</gene>
<dbReference type="InterPro" id="IPR019833">
    <property type="entry name" value="Mn/Fe_SOD_BS"/>
</dbReference>
<dbReference type="InterPro" id="IPR019831">
    <property type="entry name" value="Mn/Fe_SOD_N"/>
</dbReference>
<dbReference type="EC" id="1.15.1.1" evidence="2 5"/>
<dbReference type="PRINTS" id="PR01703">
    <property type="entry name" value="MNSODISMTASE"/>
</dbReference>
<evidence type="ECO:0000256" key="3">
    <source>
        <dbReference type="ARBA" id="ARBA00022723"/>
    </source>
</evidence>
<dbReference type="Gene3D" id="3.55.40.20">
    <property type="entry name" value="Iron/manganese superoxide dismutase, C-terminal domain"/>
    <property type="match status" value="1"/>
</dbReference>
<evidence type="ECO:0000313" key="8">
    <source>
        <dbReference type="EMBL" id="KAL0497252.1"/>
    </source>
</evidence>
<evidence type="ECO:0000259" key="6">
    <source>
        <dbReference type="Pfam" id="PF00081"/>
    </source>
</evidence>
<dbReference type="InterPro" id="IPR001189">
    <property type="entry name" value="Mn/Fe_SOD"/>
</dbReference>
<reference evidence="8 9" key="1">
    <citation type="submission" date="2024-02" db="EMBL/GenBank/DDBJ databases">
        <title>FIRST GENOME SEQUENCES OF Leishmania (Viannia) shawi, Leishmania (Viannia) lindenbergi AND Leishmania (Viannia) utingensis.</title>
        <authorList>
            <person name="Resadore F."/>
            <person name="Custodio M.G.F."/>
            <person name="Boite M.C."/>
            <person name="Cupolillo E."/>
            <person name="Ferreira G.E.M."/>
        </authorList>
    </citation>
    <scope>NUCLEOTIDE SEQUENCE [LARGE SCALE GENOMIC DNA]</scope>
    <source>
        <strain evidence="8 9">MCEB/BR/1984/M8408</strain>
    </source>
</reference>
<organism evidence="8 9">
    <name type="scientific">Leishmania shawi</name>
    <dbReference type="NCBI Taxonomy" id="5680"/>
    <lineage>
        <taxon>Eukaryota</taxon>
        <taxon>Discoba</taxon>
        <taxon>Euglenozoa</taxon>
        <taxon>Kinetoplastea</taxon>
        <taxon>Metakinetoplastina</taxon>
        <taxon>Trypanosomatida</taxon>
        <taxon>Trypanosomatidae</taxon>
        <taxon>Leishmaniinae</taxon>
        <taxon>Leishmania</taxon>
        <taxon>Leishmania guyanensis species complex</taxon>
    </lineage>
</organism>
<evidence type="ECO:0000256" key="1">
    <source>
        <dbReference type="ARBA" id="ARBA00008714"/>
    </source>
</evidence>
<evidence type="ECO:0000256" key="2">
    <source>
        <dbReference type="ARBA" id="ARBA00012682"/>
    </source>
</evidence>
<evidence type="ECO:0000313" key="9">
    <source>
        <dbReference type="Proteomes" id="UP001443563"/>
    </source>
</evidence>
<sequence length="227" mass="25029">MPFCAQALPYDYGALSSKGISKDQVTCHYEKHHQGYVAKLNAAAESNSEVSSKSLEEVIRTMSGPMFNAAAQIFNHDFYWKSMSPSGGGEPSCKVASAIIESFGSFARFKEEFTNAAIGHFGSGWVWLVKDKSSCKLKVYQTHDAGCPLTDPNLVPLLACDVWEHAYYIDYKNDRAAYVKAWWNAVNWHLASCKPFCIHSMDSISREIDQAMSGGGGRGTLGDQRCS</sequence>
<keyword evidence="9" id="KW-1185">Reference proteome</keyword>
<dbReference type="PIRSF" id="PIRSF000349">
    <property type="entry name" value="SODismutase"/>
    <property type="match status" value="1"/>
</dbReference>
<comment type="catalytic activity">
    <reaction evidence="5">
        <text>2 superoxide + 2 H(+) = H2O2 + O2</text>
        <dbReference type="Rhea" id="RHEA:20696"/>
        <dbReference type="ChEBI" id="CHEBI:15378"/>
        <dbReference type="ChEBI" id="CHEBI:15379"/>
        <dbReference type="ChEBI" id="CHEBI:16240"/>
        <dbReference type="ChEBI" id="CHEBI:18421"/>
        <dbReference type="EC" id="1.15.1.1"/>
    </reaction>
</comment>
<dbReference type="PROSITE" id="PS00088">
    <property type="entry name" value="SOD_MN"/>
    <property type="match status" value="1"/>
</dbReference>
<protein>
    <recommendedName>
        <fullName evidence="2 5">Superoxide dismutase</fullName>
        <ecNumber evidence="2 5">1.15.1.1</ecNumber>
    </recommendedName>
</protein>
<evidence type="ECO:0000256" key="5">
    <source>
        <dbReference type="RuleBase" id="RU000414"/>
    </source>
</evidence>
<dbReference type="InterPro" id="IPR036314">
    <property type="entry name" value="SOD_C_sf"/>
</dbReference>
<feature type="domain" description="Manganese/iron superoxide dismutase N-terminal" evidence="6">
    <location>
        <begin position="6"/>
        <end position="84"/>
    </location>
</feature>
<keyword evidence="4 5" id="KW-0560">Oxidoreductase</keyword>
<name>A0ABR3DZA3_9TRYP</name>
<comment type="similarity">
    <text evidence="1 5">Belongs to the iron/manganese superoxide dismutase family.</text>
</comment>
<dbReference type="Pfam" id="PF02777">
    <property type="entry name" value="Sod_Fe_C"/>
    <property type="match status" value="1"/>
</dbReference>
<dbReference type="InterPro" id="IPR036324">
    <property type="entry name" value="Mn/Fe_SOD_N_sf"/>
</dbReference>
<dbReference type="Pfam" id="PF00081">
    <property type="entry name" value="Sod_Fe_N"/>
    <property type="match status" value="1"/>
</dbReference>
<evidence type="ECO:0000259" key="7">
    <source>
        <dbReference type="Pfam" id="PF02777"/>
    </source>
</evidence>
<dbReference type="SUPFAM" id="SSF54719">
    <property type="entry name" value="Fe,Mn superoxide dismutase (SOD), C-terminal domain"/>
    <property type="match status" value="1"/>
</dbReference>
<keyword evidence="3 5" id="KW-0479">Metal-binding</keyword>
<dbReference type="PANTHER" id="PTHR42769:SF3">
    <property type="entry name" value="SUPEROXIDE DISMUTASE [FE] 2, CHLOROPLASTIC"/>
    <property type="match status" value="1"/>
</dbReference>
<accession>A0ABR3DZA3</accession>
<evidence type="ECO:0000256" key="4">
    <source>
        <dbReference type="ARBA" id="ARBA00023002"/>
    </source>
</evidence>
<dbReference type="InterPro" id="IPR019832">
    <property type="entry name" value="Mn/Fe_SOD_C"/>
</dbReference>
<dbReference type="Gene3D" id="1.10.287.990">
    <property type="entry name" value="Fe,Mn superoxide dismutase (SOD) domain"/>
    <property type="match status" value="1"/>
</dbReference>
<comment type="function">
    <text evidence="5">Destroys radicals which are normally produced within the cells and which are toxic to biological systems.</text>
</comment>
<comment type="caution">
    <text evidence="8">The sequence shown here is derived from an EMBL/GenBank/DDBJ whole genome shotgun (WGS) entry which is preliminary data.</text>
</comment>
<proteinExistence type="inferred from homology"/>
<dbReference type="Proteomes" id="UP001443563">
    <property type="component" value="Unassembled WGS sequence"/>
</dbReference>
<dbReference type="SUPFAM" id="SSF46609">
    <property type="entry name" value="Fe,Mn superoxide dismutase (SOD), N-terminal domain"/>
    <property type="match status" value="1"/>
</dbReference>
<dbReference type="EMBL" id="JBAMZM010000034">
    <property type="protein sequence ID" value="KAL0497252.1"/>
    <property type="molecule type" value="Genomic_DNA"/>
</dbReference>